<keyword evidence="2" id="KW-1185">Reference proteome</keyword>
<dbReference type="Proteomes" id="UP000268162">
    <property type="component" value="Unassembled WGS sequence"/>
</dbReference>
<dbReference type="GO" id="GO:0006405">
    <property type="term" value="P:RNA export from nucleus"/>
    <property type="evidence" value="ECO:0007669"/>
    <property type="project" value="TreeGrafter"/>
</dbReference>
<protein>
    <submittedName>
        <fullName evidence="1">Uncharacterized protein</fullName>
    </submittedName>
</protein>
<dbReference type="InterPro" id="IPR044840">
    <property type="entry name" value="Nup188"/>
</dbReference>
<dbReference type="PANTHER" id="PTHR31431">
    <property type="entry name" value="NUCLEOPORIN NUP188 HOMOLOG"/>
    <property type="match status" value="1"/>
</dbReference>
<evidence type="ECO:0000313" key="1">
    <source>
        <dbReference type="EMBL" id="RKP39809.1"/>
    </source>
</evidence>
<reference evidence="2" key="1">
    <citation type="journal article" date="2018" name="Nat. Microbiol.">
        <title>Leveraging single-cell genomics to expand the fungal tree of life.</title>
        <authorList>
            <person name="Ahrendt S.R."/>
            <person name="Quandt C.A."/>
            <person name="Ciobanu D."/>
            <person name="Clum A."/>
            <person name="Salamov A."/>
            <person name="Andreopoulos B."/>
            <person name="Cheng J.F."/>
            <person name="Woyke T."/>
            <person name="Pelin A."/>
            <person name="Henrissat B."/>
            <person name="Reynolds N.K."/>
            <person name="Benny G.L."/>
            <person name="Smith M.E."/>
            <person name="James T.Y."/>
            <person name="Grigoriev I.V."/>
        </authorList>
    </citation>
    <scope>NUCLEOTIDE SEQUENCE [LARGE SCALE GENOMIC DNA]</scope>
    <source>
        <strain evidence="2">RSA 468</strain>
    </source>
</reference>
<dbReference type="PANTHER" id="PTHR31431:SF1">
    <property type="entry name" value="NUCLEOPORIN NUP188"/>
    <property type="match status" value="1"/>
</dbReference>
<proteinExistence type="predicted"/>
<dbReference type="EMBL" id="ML002242">
    <property type="protein sequence ID" value="RKP39809.1"/>
    <property type="molecule type" value="Genomic_DNA"/>
</dbReference>
<evidence type="ECO:0000313" key="2">
    <source>
        <dbReference type="Proteomes" id="UP000268162"/>
    </source>
</evidence>
<dbReference type="GO" id="GO:0017056">
    <property type="term" value="F:structural constituent of nuclear pore"/>
    <property type="evidence" value="ECO:0007669"/>
    <property type="project" value="InterPro"/>
</dbReference>
<gene>
    <name evidence="1" type="ORF">BJ085DRAFT_30972</name>
</gene>
<dbReference type="AlphaFoldDB" id="A0A4V1J5P8"/>
<dbReference type="GO" id="GO:0006606">
    <property type="term" value="P:protein import into nucleus"/>
    <property type="evidence" value="ECO:0007669"/>
    <property type="project" value="TreeGrafter"/>
</dbReference>
<organism evidence="1 2">
    <name type="scientific">Dimargaris cristalligena</name>
    <dbReference type="NCBI Taxonomy" id="215637"/>
    <lineage>
        <taxon>Eukaryota</taxon>
        <taxon>Fungi</taxon>
        <taxon>Fungi incertae sedis</taxon>
        <taxon>Zoopagomycota</taxon>
        <taxon>Kickxellomycotina</taxon>
        <taxon>Dimargaritomycetes</taxon>
        <taxon>Dimargaritales</taxon>
        <taxon>Dimargaritaceae</taxon>
        <taxon>Dimargaris</taxon>
    </lineage>
</organism>
<accession>A0A4V1J5P8</accession>
<dbReference type="GO" id="GO:0044611">
    <property type="term" value="C:nuclear pore inner ring"/>
    <property type="evidence" value="ECO:0007669"/>
    <property type="project" value="TreeGrafter"/>
</dbReference>
<sequence>MGNNSDPLTRSWRQLFIALEEASSELITPVRIEAAVTQLTESLILALDGFQPPSASGTTQFQNQIKAKLGEFAPQEPTVTPFVLQLSPILDLDPTQTVTLLLSYAQEVADLADRSTVSTSSETTLSSATTASSAAHLEACCTLAHIPDLVRYYYAERTFKLKTLQSLLRIGQDNDHCYYATAPTG</sequence>
<name>A0A4V1J5P8_9FUNG</name>